<dbReference type="InterPro" id="IPR038063">
    <property type="entry name" value="Transpep_catalytic_dom"/>
</dbReference>
<dbReference type="CDD" id="cd16913">
    <property type="entry name" value="YkuD_like"/>
    <property type="match status" value="1"/>
</dbReference>
<proteinExistence type="inferred from homology"/>
<dbReference type="SUPFAM" id="SSF141523">
    <property type="entry name" value="L,D-transpeptidase catalytic domain-like"/>
    <property type="match status" value="1"/>
</dbReference>
<dbReference type="InterPro" id="IPR005490">
    <property type="entry name" value="LD_TPept_cat_dom"/>
</dbReference>
<comment type="caution">
    <text evidence="11">The sequence shown here is derived from an EMBL/GenBank/DDBJ whole genome shotgun (WGS) entry which is preliminary data.</text>
</comment>
<evidence type="ECO:0000256" key="2">
    <source>
        <dbReference type="ARBA" id="ARBA00005992"/>
    </source>
</evidence>
<dbReference type="OrthoDB" id="9787225at2"/>
<feature type="domain" description="L,D-TPase catalytic" evidence="10">
    <location>
        <begin position="31"/>
        <end position="188"/>
    </location>
</feature>
<reference evidence="11 12" key="1">
    <citation type="submission" date="2018-05" db="EMBL/GenBank/DDBJ databases">
        <title>Leucothrix arctica sp. nov., isolated from Arctic seawater.</title>
        <authorList>
            <person name="Choi A."/>
            <person name="Baek K."/>
        </authorList>
    </citation>
    <scope>NUCLEOTIDE SEQUENCE [LARGE SCALE GENOMIC DNA]</scope>
    <source>
        <strain evidence="11 12">JCM 18388</strain>
    </source>
</reference>
<dbReference type="EMBL" id="QGKM01000075">
    <property type="protein sequence ID" value="PWQ92866.1"/>
    <property type="molecule type" value="Genomic_DNA"/>
</dbReference>
<dbReference type="PROSITE" id="PS52029">
    <property type="entry name" value="LD_TPASE"/>
    <property type="match status" value="1"/>
</dbReference>
<evidence type="ECO:0000256" key="8">
    <source>
        <dbReference type="ARBA" id="ARBA00023316"/>
    </source>
</evidence>
<feature type="active site" description="Proton donor/acceptor" evidence="9">
    <location>
        <position position="148"/>
    </location>
</feature>
<dbReference type="Gene3D" id="2.40.440.10">
    <property type="entry name" value="L,D-transpeptidase catalytic domain-like"/>
    <property type="match status" value="1"/>
</dbReference>
<evidence type="ECO:0000256" key="7">
    <source>
        <dbReference type="ARBA" id="ARBA00022984"/>
    </source>
</evidence>
<evidence type="ECO:0000256" key="9">
    <source>
        <dbReference type="PROSITE-ProRule" id="PRU01373"/>
    </source>
</evidence>
<evidence type="ECO:0000313" key="11">
    <source>
        <dbReference type="EMBL" id="PWQ92866.1"/>
    </source>
</evidence>
<evidence type="ECO:0000256" key="4">
    <source>
        <dbReference type="ARBA" id="ARBA00022679"/>
    </source>
</evidence>
<evidence type="ECO:0000256" key="1">
    <source>
        <dbReference type="ARBA" id="ARBA00004752"/>
    </source>
</evidence>
<keyword evidence="5" id="KW-0378">Hydrolase</keyword>
<comment type="pathway">
    <text evidence="1 9">Cell wall biogenesis; peptidoglycan biosynthesis.</text>
</comment>
<evidence type="ECO:0000259" key="10">
    <source>
        <dbReference type="PROSITE" id="PS52029"/>
    </source>
</evidence>
<evidence type="ECO:0000256" key="3">
    <source>
        <dbReference type="ARBA" id="ARBA00022676"/>
    </source>
</evidence>
<dbReference type="InterPro" id="IPR050979">
    <property type="entry name" value="LD-transpeptidase"/>
</dbReference>
<dbReference type="Proteomes" id="UP000245539">
    <property type="component" value="Unassembled WGS sequence"/>
</dbReference>
<dbReference type="PANTHER" id="PTHR30582:SF24">
    <property type="entry name" value="L,D-TRANSPEPTIDASE ERFK_SRFK-RELATED"/>
    <property type="match status" value="1"/>
</dbReference>
<dbReference type="PANTHER" id="PTHR30582">
    <property type="entry name" value="L,D-TRANSPEPTIDASE"/>
    <property type="match status" value="1"/>
</dbReference>
<keyword evidence="12" id="KW-1185">Reference proteome</keyword>
<keyword evidence="7 9" id="KW-0573">Peptidoglycan synthesis</keyword>
<keyword evidence="8 9" id="KW-0961">Cell wall biogenesis/degradation</keyword>
<dbReference type="Pfam" id="PF03734">
    <property type="entry name" value="YkuD"/>
    <property type="match status" value="1"/>
</dbReference>
<dbReference type="GO" id="GO:0016757">
    <property type="term" value="F:glycosyltransferase activity"/>
    <property type="evidence" value="ECO:0007669"/>
    <property type="project" value="UniProtKB-KW"/>
</dbReference>
<dbReference type="GO" id="GO:0071972">
    <property type="term" value="F:peptidoglycan L,D-transpeptidase activity"/>
    <property type="evidence" value="ECO:0007669"/>
    <property type="project" value="TreeGrafter"/>
</dbReference>
<dbReference type="GO" id="GO:0018104">
    <property type="term" value="P:peptidoglycan-protein cross-linking"/>
    <property type="evidence" value="ECO:0007669"/>
    <property type="project" value="TreeGrafter"/>
</dbReference>
<sequence>MNKQPVYSSLTGNQELLDRLFSNFSDHISNTMLLVNISQQCLYHLQDNTLINKYIISSALNGVGSENNSGKTPLGAHCIQEKFGDDAPIATIFRGRVDTGELANILTDQNTTSDADNITSRILRLAGLEPGLNQGDGVDSYNRYIYIHGTDEEGRLGHPASHGCIRMANQDIINLYPTLELNTFVYIFAA</sequence>
<dbReference type="GO" id="GO:0005576">
    <property type="term" value="C:extracellular region"/>
    <property type="evidence" value="ECO:0007669"/>
    <property type="project" value="TreeGrafter"/>
</dbReference>
<keyword evidence="4" id="KW-0808">Transferase</keyword>
<dbReference type="AlphaFoldDB" id="A0A317C2G8"/>
<gene>
    <name evidence="11" type="ORF">DKW60_19170</name>
</gene>
<dbReference type="GO" id="GO:0008360">
    <property type="term" value="P:regulation of cell shape"/>
    <property type="evidence" value="ECO:0007669"/>
    <property type="project" value="UniProtKB-UniRule"/>
</dbReference>
<protein>
    <recommendedName>
        <fullName evidence="10">L,D-TPase catalytic domain-containing protein</fullName>
    </recommendedName>
</protein>
<dbReference type="GO" id="GO:0071555">
    <property type="term" value="P:cell wall organization"/>
    <property type="evidence" value="ECO:0007669"/>
    <property type="project" value="UniProtKB-UniRule"/>
</dbReference>
<name>A0A317C2G8_9GAMM</name>
<keyword evidence="3" id="KW-0328">Glycosyltransferase</keyword>
<dbReference type="UniPathway" id="UPA00219"/>
<feature type="active site" description="Nucleophile" evidence="9">
    <location>
        <position position="164"/>
    </location>
</feature>
<dbReference type="RefSeq" id="WP_109839277.1">
    <property type="nucleotide sequence ID" value="NZ_QGKM01000075.1"/>
</dbReference>
<organism evidence="11 12">
    <name type="scientific">Leucothrix pacifica</name>
    <dbReference type="NCBI Taxonomy" id="1247513"/>
    <lineage>
        <taxon>Bacteria</taxon>
        <taxon>Pseudomonadati</taxon>
        <taxon>Pseudomonadota</taxon>
        <taxon>Gammaproteobacteria</taxon>
        <taxon>Thiotrichales</taxon>
        <taxon>Thiotrichaceae</taxon>
        <taxon>Leucothrix</taxon>
    </lineage>
</organism>
<comment type="similarity">
    <text evidence="2">Belongs to the YkuD family.</text>
</comment>
<accession>A0A317C2G8</accession>
<evidence type="ECO:0000256" key="6">
    <source>
        <dbReference type="ARBA" id="ARBA00022960"/>
    </source>
</evidence>
<evidence type="ECO:0000256" key="5">
    <source>
        <dbReference type="ARBA" id="ARBA00022801"/>
    </source>
</evidence>
<evidence type="ECO:0000313" key="12">
    <source>
        <dbReference type="Proteomes" id="UP000245539"/>
    </source>
</evidence>
<keyword evidence="6 9" id="KW-0133">Cell shape</keyword>